<comment type="caution">
    <text evidence="11">The sequence shown here is derived from an EMBL/GenBank/DDBJ whole genome shotgun (WGS) entry which is preliminary data.</text>
</comment>
<reference evidence="11" key="1">
    <citation type="journal article" date="2022" name="Syst. Appl. Microbiol.">
        <title>Natronocalculus amylovorans gen. nov., sp. nov., and Natranaeroarchaeum aerophilus sp. nov., dominant culturable amylolytic natronoarchaea from hypersaline soda lakes in southwestern Siberia.</title>
        <authorList>
            <person name="Sorokin D.Y."/>
            <person name="Elcheninov A.G."/>
            <person name="Khizhniak T.V."/>
            <person name="Koenen M."/>
            <person name="Bale N.J."/>
            <person name="Damste J.S.S."/>
            <person name="Kublanov I.V."/>
        </authorList>
    </citation>
    <scope>NUCLEOTIDE SEQUENCE</scope>
    <source>
        <strain evidence="11">AArc-St2</strain>
    </source>
</reference>
<feature type="transmembrane region" description="Helical" evidence="10">
    <location>
        <begin position="175"/>
        <end position="196"/>
    </location>
</feature>
<evidence type="ECO:0000256" key="10">
    <source>
        <dbReference type="SAM" id="Phobius"/>
    </source>
</evidence>
<dbReference type="GO" id="GO:0015297">
    <property type="term" value="F:antiporter activity"/>
    <property type="evidence" value="ECO:0007669"/>
    <property type="project" value="UniProtKB-KW"/>
</dbReference>
<evidence type="ECO:0000256" key="3">
    <source>
        <dbReference type="ARBA" id="ARBA00022449"/>
    </source>
</evidence>
<evidence type="ECO:0000256" key="5">
    <source>
        <dbReference type="ARBA" id="ARBA00022692"/>
    </source>
</evidence>
<organism evidence="11 12">
    <name type="scientific">Natronocalculus amylovorans</name>
    <dbReference type="NCBI Taxonomy" id="2917812"/>
    <lineage>
        <taxon>Archaea</taxon>
        <taxon>Methanobacteriati</taxon>
        <taxon>Methanobacteriota</taxon>
        <taxon>Stenosarchaea group</taxon>
        <taxon>Halobacteria</taxon>
        <taxon>Halobacteriales</taxon>
        <taxon>Haloferacaceae</taxon>
        <taxon>Natronocalculus</taxon>
    </lineage>
</organism>
<accession>A0AAE3FXM5</accession>
<dbReference type="InterPro" id="IPR002528">
    <property type="entry name" value="MATE_fam"/>
</dbReference>
<dbReference type="InterPro" id="IPR050222">
    <property type="entry name" value="MATE_MdtK"/>
</dbReference>
<keyword evidence="7" id="KW-0406">Ion transport</keyword>
<keyword evidence="3" id="KW-0050">Antiport</keyword>
<feature type="transmembrane region" description="Helical" evidence="10">
    <location>
        <begin position="222"/>
        <end position="247"/>
    </location>
</feature>
<sequence length="502" mass="53062">MSKSKETDRSVNVTDGKLAGPLVLLSAPIVGSQLLQVAYNLADTYWVGRLGEDAVAALSYSWAIVFLMVSVGGGLTVAGTVLISQNKGANNLTQSHHVAGQTLSFVTLIAAAFAVIGYIGSPYLLSLVGATPGTDPHTLATQYTRIIFIGVLFMFWFFIFDALSRGWGDTRTPLYLMAVSALINVVIDPFLILGFADNPVFGWVGMESLGETLFAATGFEGYGVAGAAVATVISRGLAATAGLYILFSGRVGLKPQLSDLILQRETVAKIVEIGVPIATEQGFRSLGIALLTAIIAIAGDQAVAAYGIVNRLSSLMFLPALGLARGTETVVGQNIGANQFDRAKRAVYLSSGIIVGVFILVLAVAIPYAEAIVAFFIETTGESTDVVTIGAAYIMIAGPAYIFLGVFQMLLGGFRGAGSTRAAMLFSLQELWLFRLPIAYAALVWFDVGIVGVWYAVAISYIASAITTALWFFRGTWMKRVVDDDSPKDPDPAVGTQTAGDD</sequence>
<dbReference type="Proteomes" id="UP001203207">
    <property type="component" value="Unassembled WGS sequence"/>
</dbReference>
<dbReference type="GO" id="GO:0006811">
    <property type="term" value="P:monoatomic ion transport"/>
    <property type="evidence" value="ECO:0007669"/>
    <property type="project" value="UniProtKB-KW"/>
</dbReference>
<feature type="transmembrane region" description="Helical" evidence="10">
    <location>
        <begin position="103"/>
        <end position="125"/>
    </location>
</feature>
<dbReference type="Pfam" id="PF01554">
    <property type="entry name" value="MatE"/>
    <property type="match status" value="2"/>
</dbReference>
<dbReference type="PANTHER" id="PTHR43298">
    <property type="entry name" value="MULTIDRUG RESISTANCE PROTEIN NORM-RELATED"/>
    <property type="match status" value="1"/>
</dbReference>
<evidence type="ECO:0000256" key="8">
    <source>
        <dbReference type="ARBA" id="ARBA00023136"/>
    </source>
</evidence>
<feature type="transmembrane region" description="Helical" evidence="10">
    <location>
        <begin position="423"/>
        <end position="446"/>
    </location>
</feature>
<keyword evidence="6 10" id="KW-1133">Transmembrane helix</keyword>
<dbReference type="GO" id="GO:0005886">
    <property type="term" value="C:plasma membrane"/>
    <property type="evidence" value="ECO:0007669"/>
    <property type="project" value="UniProtKB-SubCell"/>
</dbReference>
<keyword evidence="12" id="KW-1185">Reference proteome</keyword>
<dbReference type="NCBIfam" id="TIGR00797">
    <property type="entry name" value="matE"/>
    <property type="match status" value="1"/>
</dbReference>
<gene>
    <name evidence="11" type="ORF">AArcSt2_09965</name>
</gene>
<dbReference type="RefSeq" id="WP_250584288.1">
    <property type="nucleotide sequence ID" value="NZ_JAKRVX010000003.1"/>
</dbReference>
<evidence type="ECO:0000256" key="9">
    <source>
        <dbReference type="ARBA" id="ARBA00031636"/>
    </source>
</evidence>
<keyword evidence="5 10" id="KW-0812">Transmembrane</keyword>
<evidence type="ECO:0000256" key="7">
    <source>
        <dbReference type="ARBA" id="ARBA00023065"/>
    </source>
</evidence>
<dbReference type="GO" id="GO:0042910">
    <property type="term" value="F:xenobiotic transmembrane transporter activity"/>
    <property type="evidence" value="ECO:0007669"/>
    <property type="project" value="InterPro"/>
</dbReference>
<feature type="transmembrane region" description="Helical" evidence="10">
    <location>
        <begin position="59"/>
        <end position="83"/>
    </location>
</feature>
<evidence type="ECO:0000313" key="12">
    <source>
        <dbReference type="Proteomes" id="UP001203207"/>
    </source>
</evidence>
<keyword evidence="2" id="KW-0813">Transport</keyword>
<feature type="transmembrane region" description="Helical" evidence="10">
    <location>
        <begin position="145"/>
        <end position="163"/>
    </location>
</feature>
<dbReference type="PIRSF" id="PIRSF006603">
    <property type="entry name" value="DinF"/>
    <property type="match status" value="1"/>
</dbReference>
<feature type="transmembrane region" description="Helical" evidence="10">
    <location>
        <begin position="389"/>
        <end position="411"/>
    </location>
</feature>
<dbReference type="AlphaFoldDB" id="A0AAE3FXM5"/>
<evidence type="ECO:0000256" key="2">
    <source>
        <dbReference type="ARBA" id="ARBA00022448"/>
    </source>
</evidence>
<keyword evidence="8 10" id="KW-0472">Membrane</keyword>
<evidence type="ECO:0000313" key="11">
    <source>
        <dbReference type="EMBL" id="MCL9817268.1"/>
    </source>
</evidence>
<dbReference type="InterPro" id="IPR048279">
    <property type="entry name" value="MdtK-like"/>
</dbReference>
<dbReference type="CDD" id="cd13142">
    <property type="entry name" value="MATE_like_12"/>
    <property type="match status" value="1"/>
</dbReference>
<proteinExistence type="predicted"/>
<dbReference type="PANTHER" id="PTHR43298:SF2">
    <property type="entry name" value="FMN_FAD EXPORTER YEEO-RELATED"/>
    <property type="match status" value="1"/>
</dbReference>
<reference evidence="11" key="2">
    <citation type="submission" date="2022-02" db="EMBL/GenBank/DDBJ databases">
        <authorList>
            <person name="Elcheninov A.G."/>
            <person name="Sorokin D.Y."/>
            <person name="Kublanov I.V."/>
        </authorList>
    </citation>
    <scope>NUCLEOTIDE SEQUENCE</scope>
    <source>
        <strain evidence="11">AArc-St2</strain>
    </source>
</reference>
<protein>
    <recommendedName>
        <fullName evidence="9">Multidrug-efflux transporter</fullName>
    </recommendedName>
</protein>
<evidence type="ECO:0000256" key="6">
    <source>
        <dbReference type="ARBA" id="ARBA00022989"/>
    </source>
</evidence>
<keyword evidence="4" id="KW-1003">Cell membrane</keyword>
<comment type="subcellular location">
    <subcellularLocation>
        <location evidence="1">Cell membrane</location>
        <topology evidence="1">Multi-pass membrane protein</topology>
    </subcellularLocation>
</comment>
<feature type="transmembrane region" description="Helical" evidence="10">
    <location>
        <begin position="452"/>
        <end position="473"/>
    </location>
</feature>
<name>A0AAE3FXM5_9EURY</name>
<dbReference type="EMBL" id="JAKRVX010000003">
    <property type="protein sequence ID" value="MCL9817268.1"/>
    <property type="molecule type" value="Genomic_DNA"/>
</dbReference>
<feature type="transmembrane region" description="Helical" evidence="10">
    <location>
        <begin position="346"/>
        <end position="369"/>
    </location>
</feature>
<evidence type="ECO:0000256" key="1">
    <source>
        <dbReference type="ARBA" id="ARBA00004651"/>
    </source>
</evidence>
<feature type="transmembrane region" description="Helical" evidence="10">
    <location>
        <begin position="21"/>
        <end position="39"/>
    </location>
</feature>
<evidence type="ECO:0000256" key="4">
    <source>
        <dbReference type="ARBA" id="ARBA00022475"/>
    </source>
</evidence>